<comment type="caution">
    <text evidence="5">The sequence shown here is derived from an EMBL/GenBank/DDBJ whole genome shotgun (WGS) entry which is preliminary data.</text>
</comment>
<dbReference type="GO" id="GO:0010181">
    <property type="term" value="F:FMN binding"/>
    <property type="evidence" value="ECO:0007669"/>
    <property type="project" value="InterPro"/>
</dbReference>
<dbReference type="AlphaFoldDB" id="A0A0J1GQ15"/>
<dbReference type="OrthoDB" id="8523426at2"/>
<dbReference type="InterPro" id="IPR013785">
    <property type="entry name" value="Aldolase_TIM"/>
</dbReference>
<keyword evidence="3" id="KW-0560">Oxidoreductase</keyword>
<sequence>MNTLLAPFTLSDNLSLTNRIVMAPMTRSMATDALVPTQEMAEYYARRAETGLIITEATIVAPLAQGYPNTPGLFSEEQVAGWKVVTDRVHERGGKIFAQIWHCGRVSHPVYLGGELPVAPSAVALSGRVPRTDGIQYGTPRAMTESDITAVIDAFALAAANARRAGFDGVEIHGANGYLVDQFLHWETNQRTDAWGGSPENMSRFVLDVINAVKNEIEHVGIRLTPVGYLHMAENPKDKAVFDYLLQQLNTCGLSYVHTGSEDDRVFNYIEGSMTQYIRRLYKSTVIASGSYTPERAVTMMENGDADLVAIGRPLIANPDYVGKIQAGLPLTPYHNAMLNQLV</sequence>
<gene>
    <name evidence="5" type="ORF">ABT58_04575</name>
</gene>
<dbReference type="Pfam" id="PF00724">
    <property type="entry name" value="Oxidored_FMN"/>
    <property type="match status" value="1"/>
</dbReference>
<dbReference type="Gene3D" id="3.20.20.70">
    <property type="entry name" value="Aldolase class I"/>
    <property type="match status" value="1"/>
</dbReference>
<proteinExistence type="inferred from homology"/>
<accession>A0A0J1GQ15</accession>
<dbReference type="GO" id="GO:0016628">
    <property type="term" value="F:oxidoreductase activity, acting on the CH-CH group of donors, NAD or NADP as acceptor"/>
    <property type="evidence" value="ECO:0007669"/>
    <property type="project" value="UniProtKB-ARBA"/>
</dbReference>
<evidence type="ECO:0000256" key="2">
    <source>
        <dbReference type="ARBA" id="ARBA00005979"/>
    </source>
</evidence>
<dbReference type="RefSeq" id="WP_047873173.1">
    <property type="nucleotide sequence ID" value="NZ_BMYC01000001.1"/>
</dbReference>
<evidence type="ECO:0000256" key="3">
    <source>
        <dbReference type="ARBA" id="ARBA00023002"/>
    </source>
</evidence>
<dbReference type="PANTHER" id="PTHR22893">
    <property type="entry name" value="NADH OXIDOREDUCTASE-RELATED"/>
    <property type="match status" value="1"/>
</dbReference>
<dbReference type="FunFam" id="3.20.20.70:FF:000059">
    <property type="entry name" value="N-ethylmaleimide reductase, FMN-linked"/>
    <property type="match status" value="1"/>
</dbReference>
<feature type="domain" description="NADH:flavin oxidoreductase/NADH oxidase N-terminal" evidence="4">
    <location>
        <begin position="4"/>
        <end position="331"/>
    </location>
</feature>
<name>A0A0J1GQ15_9GAMM</name>
<dbReference type="InterPro" id="IPR001155">
    <property type="entry name" value="OxRdtase_FMN_N"/>
</dbReference>
<dbReference type="EMBL" id="LDOV01000010">
    <property type="protein sequence ID" value="KLV01721.1"/>
    <property type="molecule type" value="Genomic_DNA"/>
</dbReference>
<protein>
    <submittedName>
        <fullName evidence="5">NADH:flavin oxidoreductase</fullName>
    </submittedName>
</protein>
<dbReference type="Proteomes" id="UP000036426">
    <property type="component" value="Unassembled WGS sequence"/>
</dbReference>
<evidence type="ECO:0000313" key="5">
    <source>
        <dbReference type="EMBL" id="KLV01721.1"/>
    </source>
</evidence>
<organism evidence="5 6">
    <name type="scientific">Photobacterium aphoticum</name>
    <dbReference type="NCBI Taxonomy" id="754436"/>
    <lineage>
        <taxon>Bacteria</taxon>
        <taxon>Pseudomonadati</taxon>
        <taxon>Pseudomonadota</taxon>
        <taxon>Gammaproteobacteria</taxon>
        <taxon>Vibrionales</taxon>
        <taxon>Vibrionaceae</taxon>
        <taxon>Photobacterium</taxon>
    </lineage>
</organism>
<dbReference type="SUPFAM" id="SSF51395">
    <property type="entry name" value="FMN-linked oxidoreductases"/>
    <property type="match status" value="1"/>
</dbReference>
<evidence type="ECO:0000259" key="4">
    <source>
        <dbReference type="Pfam" id="PF00724"/>
    </source>
</evidence>
<reference evidence="5 6" key="1">
    <citation type="submission" date="2015-05" db="EMBL/GenBank/DDBJ databases">
        <title>Photobacterium galathea sp. nov.</title>
        <authorList>
            <person name="Machado H."/>
            <person name="Gram L."/>
        </authorList>
    </citation>
    <scope>NUCLEOTIDE SEQUENCE [LARGE SCALE GENOMIC DNA]</scope>
    <source>
        <strain evidence="5 6">DSM 25995</strain>
    </source>
</reference>
<dbReference type="PANTHER" id="PTHR22893:SF55">
    <property type="entry name" value="OXIDOREDUCTASE-RELATED"/>
    <property type="match status" value="1"/>
</dbReference>
<evidence type="ECO:0000313" key="6">
    <source>
        <dbReference type="Proteomes" id="UP000036426"/>
    </source>
</evidence>
<dbReference type="CDD" id="cd02933">
    <property type="entry name" value="OYE_like_FMN"/>
    <property type="match status" value="1"/>
</dbReference>
<dbReference type="PATRIC" id="fig|754436.4.peg.974"/>
<comment type="similarity">
    <text evidence="2">Belongs to the NADH:flavin oxidoreductase/NADH oxidase family.</text>
</comment>
<comment type="cofactor">
    <cofactor evidence="1">
        <name>FMN</name>
        <dbReference type="ChEBI" id="CHEBI:58210"/>
    </cofactor>
</comment>
<keyword evidence="6" id="KW-1185">Reference proteome</keyword>
<evidence type="ECO:0000256" key="1">
    <source>
        <dbReference type="ARBA" id="ARBA00001917"/>
    </source>
</evidence>
<dbReference type="GO" id="GO:0005829">
    <property type="term" value="C:cytosol"/>
    <property type="evidence" value="ECO:0007669"/>
    <property type="project" value="TreeGrafter"/>
</dbReference>
<dbReference type="InterPro" id="IPR045247">
    <property type="entry name" value="Oye-like"/>
</dbReference>